<dbReference type="SUPFAM" id="SSF47240">
    <property type="entry name" value="Ferritin-like"/>
    <property type="match status" value="1"/>
</dbReference>
<dbReference type="InterPro" id="IPR007814">
    <property type="entry name" value="PaaA_PaaC"/>
</dbReference>
<keyword evidence="3" id="KW-1185">Reference proteome</keyword>
<dbReference type="Gene3D" id="1.20.1260.10">
    <property type="match status" value="1"/>
</dbReference>
<dbReference type="GO" id="GO:0005829">
    <property type="term" value="C:cytosol"/>
    <property type="evidence" value="ECO:0007669"/>
    <property type="project" value="TreeGrafter"/>
</dbReference>
<evidence type="ECO:0000256" key="1">
    <source>
        <dbReference type="SAM" id="MobiDB-lite"/>
    </source>
</evidence>
<dbReference type="PANTHER" id="PTHR30458:SF0">
    <property type="entry name" value="1,2-PHENYLACETYL-COA EPOXIDASE, SUBUNIT C"/>
    <property type="match status" value="1"/>
</dbReference>
<evidence type="ECO:0000313" key="3">
    <source>
        <dbReference type="Proteomes" id="UP001180845"/>
    </source>
</evidence>
<dbReference type="InterPro" id="IPR009078">
    <property type="entry name" value="Ferritin-like_SF"/>
</dbReference>
<dbReference type="AlphaFoldDB" id="A0AAE3ZCH4"/>
<dbReference type="GO" id="GO:0010124">
    <property type="term" value="P:phenylacetate catabolic process"/>
    <property type="evidence" value="ECO:0007669"/>
    <property type="project" value="InterPro"/>
</dbReference>
<dbReference type="EC" id="1.14.13.149" evidence="2"/>
<gene>
    <name evidence="2" type="ORF">JOF55_002568</name>
</gene>
<dbReference type="Pfam" id="PF05138">
    <property type="entry name" value="PaaA_PaaC"/>
    <property type="match status" value="1"/>
</dbReference>
<protein>
    <submittedName>
        <fullName evidence="2">Ring-1,2-phenylacetyl-CoA epoxidase subunit PaaC</fullName>
        <ecNumber evidence="2">1.14.13.149</ecNumber>
    </submittedName>
</protein>
<feature type="compositionally biased region" description="Polar residues" evidence="1">
    <location>
        <begin position="14"/>
        <end position="24"/>
    </location>
</feature>
<dbReference type="NCBIfam" id="TIGR02158">
    <property type="entry name" value="PA_CoA_Oxy3"/>
    <property type="match status" value="1"/>
</dbReference>
<dbReference type="GO" id="GO:0097266">
    <property type="term" value="F:phenylacetyl-CoA 1,2-epoxidase activity"/>
    <property type="evidence" value="ECO:0007669"/>
    <property type="project" value="UniProtKB-EC"/>
</dbReference>
<organism evidence="2 3">
    <name type="scientific">Haloactinomyces albus</name>
    <dbReference type="NCBI Taxonomy" id="1352928"/>
    <lineage>
        <taxon>Bacteria</taxon>
        <taxon>Bacillati</taxon>
        <taxon>Actinomycetota</taxon>
        <taxon>Actinomycetes</taxon>
        <taxon>Actinopolysporales</taxon>
        <taxon>Actinopolysporaceae</taxon>
        <taxon>Haloactinomyces</taxon>
    </lineage>
</organism>
<dbReference type="PANTHER" id="PTHR30458">
    <property type="entry name" value="PHENYLACETIC ACID DEGRADATION PROTEIN PAA"/>
    <property type="match status" value="1"/>
</dbReference>
<dbReference type="InterPro" id="IPR012347">
    <property type="entry name" value="Ferritin-like"/>
</dbReference>
<reference evidence="2" key="1">
    <citation type="submission" date="2023-07" db="EMBL/GenBank/DDBJ databases">
        <title>Sequencing the genomes of 1000 actinobacteria strains.</title>
        <authorList>
            <person name="Klenk H.-P."/>
        </authorList>
    </citation>
    <scope>NUCLEOTIDE SEQUENCE</scope>
    <source>
        <strain evidence="2">DSM 45977</strain>
    </source>
</reference>
<dbReference type="InterPro" id="IPR052703">
    <property type="entry name" value="Aromatic_CoA_ox/epox"/>
</dbReference>
<comment type="caution">
    <text evidence="2">The sequence shown here is derived from an EMBL/GenBank/DDBJ whole genome shotgun (WGS) entry which is preliminary data.</text>
</comment>
<sequence>MSSSNADARVGSGTVPTRETGAQEQQWVLGPAPRDPMLTVPRHVPDGVSAADLSCYCLMLADDALILSQRLSEGAYRAPELEEDVALAGIALELLGQARILLARAGELEDDGRDEDRLAHFRTADQFRNVRLVEVDCGPGAGGDFAAGIARLMLCATWRLALFRRLADTRDPVLSALASNSSHRLSRHRDHAAQWVIRLGDASAVSRQRMSAGLHRVWPMAGELFAPHPVEVGLAEVNCAADPSSLREESLSYLDQVLSVARMDMPDVNELDYASRPTGRDGAHTETLQFLLAEMQYIARAETALGW</sequence>
<proteinExistence type="predicted"/>
<evidence type="ECO:0000313" key="2">
    <source>
        <dbReference type="EMBL" id="MDR7302387.1"/>
    </source>
</evidence>
<dbReference type="RefSeq" id="WP_310273883.1">
    <property type="nucleotide sequence ID" value="NZ_JAVDXW010000001.1"/>
</dbReference>
<name>A0AAE3ZCH4_9ACTN</name>
<accession>A0AAE3ZCH4</accession>
<dbReference type="Proteomes" id="UP001180845">
    <property type="component" value="Unassembled WGS sequence"/>
</dbReference>
<feature type="region of interest" description="Disordered" evidence="1">
    <location>
        <begin position="1"/>
        <end position="24"/>
    </location>
</feature>
<dbReference type="InterPro" id="IPR011882">
    <property type="entry name" value="PaaC"/>
</dbReference>
<dbReference type="EMBL" id="JAVDXW010000001">
    <property type="protein sequence ID" value="MDR7302387.1"/>
    <property type="molecule type" value="Genomic_DNA"/>
</dbReference>
<keyword evidence="2" id="KW-0560">Oxidoreductase</keyword>